<organism evidence="2 3">
    <name type="scientific">Entomomonas asaccharolytica</name>
    <dbReference type="NCBI Taxonomy" id="2785331"/>
    <lineage>
        <taxon>Bacteria</taxon>
        <taxon>Pseudomonadati</taxon>
        <taxon>Pseudomonadota</taxon>
        <taxon>Gammaproteobacteria</taxon>
        <taxon>Pseudomonadales</taxon>
        <taxon>Pseudomonadaceae</taxon>
        <taxon>Entomomonas</taxon>
    </lineage>
</organism>
<dbReference type="Gene3D" id="3.30.300.250">
    <property type="match status" value="1"/>
</dbReference>
<feature type="signal peptide" evidence="1">
    <location>
        <begin position="1"/>
        <end position="22"/>
    </location>
</feature>
<keyword evidence="3" id="KW-1185">Reference proteome</keyword>
<protein>
    <submittedName>
        <fullName evidence="2">Uncharacterized protein</fullName>
    </submittedName>
</protein>
<sequence length="360" mass="41133">MTFSLKPLATILLSSVVCLSFAQTITLPDLTTTVDQVKQNLPKQLSTDLLLTDINYNHQKQILIYTATVLNPQRISNKNEQDKVVNEICYNPTLRSAINLGLTVSFFYYGINKDLLKNIVITEPSCELNFKQFESQLNKDLKQLKTTLPQPLNSQLTAFNIDYDSEQKIISIDAKANKPSIDVKTIDKEYNTNLICNHPYFSELTKKYISFYLKYYEKDEKKLVKDFAVDIRDCQKPVGEEVTGDDLDKQLTAEAKSIKQNLNTLSSETIQLTDVGYNPKERIIWNKAIIKKPNITAAQINPNMNIAGLCKNQTTRQTINKGITYQYSYYDLNNNLLTSFAVDRETCQSFDQTTNILLQK</sequence>
<dbReference type="EMBL" id="CP067393">
    <property type="protein sequence ID" value="QQP86601.1"/>
    <property type="molecule type" value="Genomic_DNA"/>
</dbReference>
<gene>
    <name evidence="2" type="ORF">JHT90_05015</name>
</gene>
<accession>A0A974RXT7</accession>
<feature type="chain" id="PRO_5036734800" evidence="1">
    <location>
        <begin position="23"/>
        <end position="360"/>
    </location>
</feature>
<name>A0A974RXT7_9GAMM</name>
<dbReference type="Proteomes" id="UP000595278">
    <property type="component" value="Chromosome"/>
</dbReference>
<evidence type="ECO:0000256" key="1">
    <source>
        <dbReference type="SAM" id="SignalP"/>
    </source>
</evidence>
<evidence type="ECO:0000313" key="2">
    <source>
        <dbReference type="EMBL" id="QQP86601.1"/>
    </source>
</evidence>
<reference evidence="2 3" key="1">
    <citation type="submission" date="2021-01" db="EMBL/GenBank/DDBJ databases">
        <title>Entomomonas sp. F2A isolated from a house cricket (Acheta domesticus).</title>
        <authorList>
            <person name="Spergser J."/>
            <person name="Busse H.-J."/>
        </authorList>
    </citation>
    <scope>NUCLEOTIDE SEQUENCE [LARGE SCALE GENOMIC DNA]</scope>
    <source>
        <strain evidence="2 3">F2A</strain>
    </source>
</reference>
<dbReference type="AlphaFoldDB" id="A0A974RXT7"/>
<evidence type="ECO:0000313" key="3">
    <source>
        <dbReference type="Proteomes" id="UP000595278"/>
    </source>
</evidence>
<dbReference type="RefSeq" id="WP_201094830.1">
    <property type="nucleotide sequence ID" value="NZ_CP067393.1"/>
</dbReference>
<dbReference type="KEGG" id="eaz:JHT90_05015"/>
<proteinExistence type="predicted"/>
<keyword evidence="1" id="KW-0732">Signal</keyword>